<dbReference type="InterPro" id="IPR014262">
    <property type="entry name" value="HAF_rpt"/>
</dbReference>
<feature type="chain" id="PRO_5019367014" evidence="1">
    <location>
        <begin position="28"/>
        <end position="282"/>
    </location>
</feature>
<organism evidence="2 3">
    <name type="scientific">Morganella morganii</name>
    <name type="common">Proteus morganii</name>
    <dbReference type="NCBI Taxonomy" id="582"/>
    <lineage>
        <taxon>Bacteria</taxon>
        <taxon>Pseudomonadati</taxon>
        <taxon>Pseudomonadota</taxon>
        <taxon>Gammaproteobacteria</taxon>
        <taxon>Enterobacterales</taxon>
        <taxon>Morganellaceae</taxon>
        <taxon>Morganella</taxon>
    </lineage>
</organism>
<accession>A0A433ZZ35</accession>
<feature type="non-terminal residue" evidence="2">
    <location>
        <position position="282"/>
    </location>
</feature>
<dbReference type="EMBL" id="NRQY01000001">
    <property type="protein sequence ID" value="RUT67388.1"/>
    <property type="molecule type" value="Genomic_DNA"/>
</dbReference>
<keyword evidence="1" id="KW-0732">Signal</keyword>
<evidence type="ECO:0000313" key="2">
    <source>
        <dbReference type="EMBL" id="RUT67388.1"/>
    </source>
</evidence>
<dbReference type="NCBIfam" id="TIGR02913">
    <property type="entry name" value="HAF_rpt"/>
    <property type="match status" value="2"/>
</dbReference>
<evidence type="ECO:0000313" key="3">
    <source>
        <dbReference type="Proteomes" id="UP000286908"/>
    </source>
</evidence>
<dbReference type="Proteomes" id="UP000286908">
    <property type="component" value="Unassembled WGS sequence"/>
</dbReference>
<dbReference type="SUPFAM" id="SSF82171">
    <property type="entry name" value="DPP6 N-terminal domain-like"/>
    <property type="match status" value="1"/>
</dbReference>
<evidence type="ECO:0000256" key="1">
    <source>
        <dbReference type="SAM" id="SignalP"/>
    </source>
</evidence>
<comment type="caution">
    <text evidence="2">The sequence shown here is derived from an EMBL/GenBank/DDBJ whole genome shotgun (WGS) entry which is preliminary data.</text>
</comment>
<dbReference type="AlphaFoldDB" id="A0A433ZZ35"/>
<reference evidence="2 3" key="1">
    <citation type="submission" date="2017-08" db="EMBL/GenBank/DDBJ databases">
        <title>Draft genome sequence of pheromone producing symbiont Morganella morganii, of the female New Zealand grass grub Costelytra giveni.</title>
        <authorList>
            <person name="Laugraud A."/>
            <person name="Young S.D."/>
            <person name="Hurst M.H."/>
        </authorList>
    </citation>
    <scope>NUCLEOTIDE SEQUENCE [LARGE SCALE GENOMIC DNA]</scope>
    <source>
        <strain evidence="2 3">MMsCG</strain>
    </source>
</reference>
<sequence length="282" mass="29979">MSHKDKKHFNKKLLVLLLTSQSTLAFSAMDYEVSKVKDIGLSAAISADGKVVAGTYEISNNNYRPFIIIDGNSIDLSKHVNGNNSIYVSGLSADGNIATGYIIDENDKSNSKMYIYNANTDTVNIPDHQAFTNVASQGISGDGKTVVGIANEKAFRFTGQDGITLLDPSDTSTSSANGVNYDGSVIVGRYISGSGQAFKYTRDNGMVSLGTLREGNAGTSGANAVSADGRVTVGWSNINEYETHAMRHTDKEGMRDLGTLKKDNTGYSSASSVSHDGQFIVG</sequence>
<feature type="signal peptide" evidence="1">
    <location>
        <begin position="1"/>
        <end position="27"/>
    </location>
</feature>
<name>A0A433ZZ35_MORMO</name>
<proteinExistence type="predicted"/>
<protein>
    <submittedName>
        <fullName evidence="2">HAF repeat-containing protein</fullName>
    </submittedName>
</protein>
<gene>
    <name evidence="2" type="ORF">CKG00_05590</name>
</gene>